<evidence type="ECO:0000256" key="1">
    <source>
        <dbReference type="SAM" id="Phobius"/>
    </source>
</evidence>
<evidence type="ECO:0000313" key="2">
    <source>
        <dbReference type="EMBL" id="OGK15811.1"/>
    </source>
</evidence>
<comment type="caution">
    <text evidence="2">The sequence shown here is derived from an EMBL/GenBank/DDBJ whole genome shotgun (WGS) entry which is preliminary data.</text>
</comment>
<proteinExistence type="predicted"/>
<name>A0A1F7GA92_9BACT</name>
<feature type="transmembrane region" description="Helical" evidence="1">
    <location>
        <begin position="21"/>
        <end position="42"/>
    </location>
</feature>
<sequence length="259" mass="27999">MPRIIIDEIPHAISRMSTEDFNCCFIVTLGIIGVASAGILGLHSCTRPPQVPSVAVERPSSLYFDEGRTDKMFQFMATEKSAQFPLGTVYGRNLTINEFDAEAMRGMYVTPDQWGSMLYLRDWDGYYIRSLGVVFIAPKTSAGDLASIGDFPADGVIDSRLVVTPTLRVGQPATNQPEWAGVLTVATRGTNGIQTVRYATQALGAAFPPFNHDTDEFAIPGLLKVDPTGGFERESPVTLHLSGTTPDFVGASFAIVATN</sequence>
<keyword evidence="1" id="KW-1133">Transmembrane helix</keyword>
<accession>A0A1F7GA92</accession>
<dbReference type="Proteomes" id="UP000178372">
    <property type="component" value="Unassembled WGS sequence"/>
</dbReference>
<dbReference type="EMBL" id="MFZF01000024">
    <property type="protein sequence ID" value="OGK15811.1"/>
    <property type="molecule type" value="Genomic_DNA"/>
</dbReference>
<evidence type="ECO:0000313" key="3">
    <source>
        <dbReference type="Proteomes" id="UP000178372"/>
    </source>
</evidence>
<protein>
    <submittedName>
        <fullName evidence="2">Uncharacterized protein</fullName>
    </submittedName>
</protein>
<organism evidence="2 3">
    <name type="scientific">Candidatus Roizmanbacteria bacterium RIFCSPHIGHO2_01_FULL_39_12b</name>
    <dbReference type="NCBI Taxonomy" id="1802030"/>
    <lineage>
        <taxon>Bacteria</taxon>
        <taxon>Candidatus Roizmaniibacteriota</taxon>
    </lineage>
</organism>
<keyword evidence="1" id="KW-0812">Transmembrane</keyword>
<gene>
    <name evidence="2" type="ORF">A2690_04725</name>
</gene>
<reference evidence="2 3" key="1">
    <citation type="journal article" date="2016" name="Nat. Commun.">
        <title>Thousands of microbial genomes shed light on interconnected biogeochemical processes in an aquifer system.</title>
        <authorList>
            <person name="Anantharaman K."/>
            <person name="Brown C.T."/>
            <person name="Hug L.A."/>
            <person name="Sharon I."/>
            <person name="Castelle C.J."/>
            <person name="Probst A.J."/>
            <person name="Thomas B.C."/>
            <person name="Singh A."/>
            <person name="Wilkins M.J."/>
            <person name="Karaoz U."/>
            <person name="Brodie E.L."/>
            <person name="Williams K.H."/>
            <person name="Hubbard S.S."/>
            <person name="Banfield J.F."/>
        </authorList>
    </citation>
    <scope>NUCLEOTIDE SEQUENCE [LARGE SCALE GENOMIC DNA]</scope>
</reference>
<dbReference type="AlphaFoldDB" id="A0A1F7GA92"/>
<keyword evidence="1" id="KW-0472">Membrane</keyword>